<accession>G0NGN0</accession>
<name>G0NGN0_CAEBE</name>
<dbReference type="HOGENOM" id="CLU_2529475_0_0_1"/>
<feature type="compositionally biased region" description="Polar residues" evidence="1">
    <location>
        <begin position="49"/>
        <end position="58"/>
    </location>
</feature>
<feature type="region of interest" description="Disordered" evidence="1">
    <location>
        <begin position="1"/>
        <end position="84"/>
    </location>
</feature>
<dbReference type="EMBL" id="GL379881">
    <property type="protein sequence ID" value="EGT60099.1"/>
    <property type="molecule type" value="Genomic_DNA"/>
</dbReference>
<sequence length="84" mass="8910">MQPTSGTATNSAASNPLATENMKEVATAGGLIGSIGGDSLEVKMEETPNGKQLSTSPQKKSKAQKRTLPLEKDQQEKKQKKLLV</sequence>
<organism evidence="3">
    <name type="scientific">Caenorhabditis brenneri</name>
    <name type="common">Nematode worm</name>
    <dbReference type="NCBI Taxonomy" id="135651"/>
    <lineage>
        <taxon>Eukaryota</taxon>
        <taxon>Metazoa</taxon>
        <taxon>Ecdysozoa</taxon>
        <taxon>Nematoda</taxon>
        <taxon>Chromadorea</taxon>
        <taxon>Rhabditida</taxon>
        <taxon>Rhabditina</taxon>
        <taxon>Rhabditomorpha</taxon>
        <taxon>Rhabditoidea</taxon>
        <taxon>Rhabditidae</taxon>
        <taxon>Peloderinae</taxon>
        <taxon>Caenorhabditis</taxon>
    </lineage>
</organism>
<dbReference type="InParanoid" id="G0NGN0"/>
<evidence type="ECO:0000256" key="1">
    <source>
        <dbReference type="SAM" id="MobiDB-lite"/>
    </source>
</evidence>
<dbReference type="AlphaFoldDB" id="G0NGN0"/>
<gene>
    <name evidence="2" type="ORF">CAEBREN_05123</name>
</gene>
<evidence type="ECO:0000313" key="3">
    <source>
        <dbReference type="Proteomes" id="UP000008068"/>
    </source>
</evidence>
<feature type="compositionally biased region" description="Polar residues" evidence="1">
    <location>
        <begin position="1"/>
        <end position="18"/>
    </location>
</feature>
<proteinExistence type="predicted"/>
<feature type="compositionally biased region" description="Basic and acidic residues" evidence="1">
    <location>
        <begin position="68"/>
        <end position="77"/>
    </location>
</feature>
<reference evidence="3" key="1">
    <citation type="submission" date="2011-07" db="EMBL/GenBank/DDBJ databases">
        <authorList>
            <consortium name="Caenorhabditis brenneri Sequencing and Analysis Consortium"/>
            <person name="Wilson R.K."/>
        </authorList>
    </citation>
    <scope>NUCLEOTIDE SEQUENCE [LARGE SCALE GENOMIC DNA]</scope>
    <source>
        <strain evidence="3">PB2801</strain>
    </source>
</reference>
<evidence type="ECO:0000313" key="2">
    <source>
        <dbReference type="EMBL" id="EGT60099.1"/>
    </source>
</evidence>
<protein>
    <submittedName>
        <fullName evidence="2">Uncharacterized protein</fullName>
    </submittedName>
</protein>
<dbReference type="Proteomes" id="UP000008068">
    <property type="component" value="Unassembled WGS sequence"/>
</dbReference>
<keyword evidence="3" id="KW-1185">Reference proteome</keyword>